<feature type="transmembrane region" description="Helical" evidence="12">
    <location>
        <begin position="145"/>
        <end position="162"/>
    </location>
</feature>
<evidence type="ECO:0000256" key="4">
    <source>
        <dbReference type="ARBA" id="ARBA00022676"/>
    </source>
</evidence>
<accession>A0ABR0S613</accession>
<evidence type="ECO:0000256" key="2">
    <source>
        <dbReference type="ARBA" id="ARBA00004922"/>
    </source>
</evidence>
<evidence type="ECO:0000256" key="8">
    <source>
        <dbReference type="ARBA" id="ARBA00022989"/>
    </source>
</evidence>
<feature type="transmembrane region" description="Helical" evidence="12">
    <location>
        <begin position="91"/>
        <end position="108"/>
    </location>
</feature>
<feature type="transmembrane region" description="Helical" evidence="12">
    <location>
        <begin position="67"/>
        <end position="86"/>
    </location>
</feature>
<feature type="transmembrane region" description="Helical" evidence="12">
    <location>
        <begin position="174"/>
        <end position="201"/>
    </location>
</feature>
<keyword evidence="14" id="KW-1185">Reference proteome</keyword>
<comment type="caution">
    <text evidence="13">The sequence shown here is derived from an EMBL/GenBank/DDBJ whole genome shotgun (WGS) entry which is preliminary data.</text>
</comment>
<comment type="catalytic activity">
    <reaction evidence="11">
        <text>an alpha-D-Man-(1-&gt;2)-alpha-D-Man-(1-&gt;2)-alpha-D-Man-(1-&gt;3)-[alpha-D-Man-(1-&gt;2)-alpha-D-Man-(1-&gt;3)-alpha-D-Man-(1-&gt;6)]-beta-D-Man-(1-&gt;4)-beta-D-GlcNAc-(1-&gt;4)-alpha-D-GlcNAc-diphospho-di-trans,poly-cis-dolichol + a di-trans,poly-cis-dolichyl beta-D-mannosyl phosphate = an alpha-D-Man-(1-&gt;2)-alpha-D-Man-(1-&gt;2)-alpha-D-Man-(1-&gt;3)-[alpha-D-Man-(1-&gt;2)-alpha-D-Man-(1-&gt;3)-[alpha-D-Man-(1-&gt;6)]-alpha-D-Man-(1-&gt;6)]-beta-D-Man-(1-&gt;4)-beta-D-GlcNAc-(1-&gt;4)-alpha-D-GlcNAc-diphospho-di-trans,poly-cis-dolichol + a di-trans,poly-cis-dolichyl phosphate + H(+)</text>
        <dbReference type="Rhea" id="RHEA:29535"/>
        <dbReference type="Rhea" id="RHEA-COMP:19498"/>
        <dbReference type="Rhea" id="RHEA-COMP:19501"/>
        <dbReference type="Rhea" id="RHEA-COMP:19518"/>
        <dbReference type="Rhea" id="RHEA-COMP:19519"/>
        <dbReference type="ChEBI" id="CHEBI:15378"/>
        <dbReference type="ChEBI" id="CHEBI:57683"/>
        <dbReference type="ChEBI" id="CHEBI:58211"/>
        <dbReference type="ChEBI" id="CHEBI:132517"/>
        <dbReference type="ChEBI" id="CHEBI:132519"/>
        <dbReference type="EC" id="2.4.1.260"/>
    </reaction>
    <physiologicalReaction direction="left-to-right" evidence="11">
        <dbReference type="Rhea" id="RHEA:29536"/>
    </physiologicalReaction>
</comment>
<keyword evidence="8 12" id="KW-1133">Transmembrane helix</keyword>
<evidence type="ECO:0000256" key="7">
    <source>
        <dbReference type="ARBA" id="ARBA00022824"/>
    </source>
</evidence>
<dbReference type="Proteomes" id="UP001338125">
    <property type="component" value="Unassembled WGS sequence"/>
</dbReference>
<evidence type="ECO:0000313" key="13">
    <source>
        <dbReference type="EMBL" id="KAK5987568.1"/>
    </source>
</evidence>
<evidence type="ECO:0000256" key="1">
    <source>
        <dbReference type="ARBA" id="ARBA00004477"/>
    </source>
</evidence>
<keyword evidence="7 12" id="KW-0256">Endoplasmic reticulum</keyword>
<proteinExistence type="inferred from homology"/>
<comment type="pathway">
    <text evidence="2">Protein modification; protein glycosylation.</text>
</comment>
<keyword evidence="5" id="KW-0808">Transferase</keyword>
<evidence type="ECO:0000256" key="12">
    <source>
        <dbReference type="RuleBase" id="RU363075"/>
    </source>
</evidence>
<dbReference type="PANTHER" id="PTHR22760">
    <property type="entry name" value="GLYCOSYLTRANSFERASE"/>
    <property type="match status" value="1"/>
</dbReference>
<feature type="transmembrane region" description="Helical" evidence="12">
    <location>
        <begin position="322"/>
        <end position="351"/>
    </location>
</feature>
<evidence type="ECO:0000256" key="3">
    <source>
        <dbReference type="ARBA" id="ARBA00007063"/>
    </source>
</evidence>
<name>A0ABR0S613_9HYPO</name>
<dbReference type="EC" id="2.4.1.-" evidence="12"/>
<evidence type="ECO:0000256" key="11">
    <source>
        <dbReference type="ARBA" id="ARBA00048899"/>
    </source>
</evidence>
<organism evidence="13 14">
    <name type="scientific">Cladobotryum mycophilum</name>
    <dbReference type="NCBI Taxonomy" id="491253"/>
    <lineage>
        <taxon>Eukaryota</taxon>
        <taxon>Fungi</taxon>
        <taxon>Dikarya</taxon>
        <taxon>Ascomycota</taxon>
        <taxon>Pezizomycotina</taxon>
        <taxon>Sordariomycetes</taxon>
        <taxon>Hypocreomycetidae</taxon>
        <taxon>Hypocreales</taxon>
        <taxon>Hypocreaceae</taxon>
        <taxon>Cladobotryum</taxon>
    </lineage>
</organism>
<reference evidence="13 14" key="1">
    <citation type="submission" date="2024-01" db="EMBL/GenBank/DDBJ databases">
        <title>Complete genome of Cladobotryum mycophilum ATHUM6906.</title>
        <authorList>
            <person name="Christinaki A.C."/>
            <person name="Myridakis A.I."/>
            <person name="Kouvelis V.N."/>
        </authorList>
    </citation>
    <scope>NUCLEOTIDE SEQUENCE [LARGE SCALE GENOMIC DNA]</scope>
    <source>
        <strain evidence="13 14">ATHUM6906</strain>
    </source>
</reference>
<keyword evidence="4 12" id="KW-0328">Glycosyltransferase</keyword>
<protein>
    <recommendedName>
        <fullName evidence="12">Mannosyltransferase</fullName>
        <ecNumber evidence="12">2.4.1.-</ecNumber>
    </recommendedName>
</protein>
<dbReference type="PANTHER" id="PTHR22760:SF1">
    <property type="entry name" value="DOL-P-MAN:MAN(7)GLCNAC(2)-PP-DOL ALPHA-1,6-MANNOSYLTRANSFERASE"/>
    <property type="match status" value="1"/>
</dbReference>
<evidence type="ECO:0000256" key="5">
    <source>
        <dbReference type="ARBA" id="ARBA00022679"/>
    </source>
</evidence>
<sequence length="531" mass="58298">MHITDIPLFVIPFLHLFVSPYTKVEESFNLQATHDILVYGTPTSDAGPRLAGTYDHFTFPGAVPRTFVGPVLLAGLSQPVVALVGFRHAQMVVRAVLGLFNVVSLVVFRGAVGEAYGEGVAGWWAALIASQFHLAYYLSRTLPNMFAFGLTTLALAFILPKSDPRRAFIRRKQAIGLLVLATTIFRSELAILLSTTGLYLLLSRQLPLLTLVAVFLGTFAAALLLSVPLDSYFWQKPLWPELWGFYYNAVLGSSSNWGVSPWHYYFTSALPRLLLNPLAIPLIVASLALPGTSPLHILRHPPFTGAAALGANYILQRFSKSFVYRLASLCLVLSLAASFAASFLMLMLSMYNYPGGDALSVLSRDIQHNTPPNTPRLAVHADVLTCMTGLTLFGQNPAGLPLALDPALPSSSPSSPAVYFDKTEDSSALQHHLFWQQFDYALMEDPLQVMGDWGFVGQIYGYDGVEVLRPGQVPADEASHGKYDTHALGLGGAVRVIRAEIRKYTGGWWIGPRMALRIHVMRQHKEDVEKK</sequence>
<comment type="function">
    <text evidence="10">Mannosyltransferase that operates in the biosynthetic pathway of dolichol-linked oligosaccharides, the glycan precursors employed in protein asparagine (N)-glycosylation. The assembly of dolichol-linked oligosaccharides begins on the cytosolic side of the endoplasmic reticulum membrane and finishes in its lumen. The sequential addition of sugars to dolichol pyrophosphate produces dolichol-linked oligosaccharides containing fourteen sugars, including two GlcNAcs, nine mannoses and three glucoses. Once assembled, the oligosaccharide is transferred from the lipid to nascent proteins by oligosaccharyltransferases. In the lumen of the endoplasmic reticulum, adds the eighth mannose residue in an alpha-1,6 linkage onto Man(7)GlcNAc(2)-PP-dolichol to produce Man(8)GlcNAc(2)-PP-dolichol.</text>
</comment>
<keyword evidence="9 12" id="KW-0472">Membrane</keyword>
<feature type="transmembrane region" description="Helical" evidence="12">
    <location>
        <begin position="208"/>
        <end position="225"/>
    </location>
</feature>
<keyword evidence="6 12" id="KW-0812">Transmembrane</keyword>
<evidence type="ECO:0000256" key="9">
    <source>
        <dbReference type="ARBA" id="ARBA00023136"/>
    </source>
</evidence>
<gene>
    <name evidence="13" type="ORF">PT974_11700</name>
</gene>
<comment type="subcellular location">
    <subcellularLocation>
        <location evidence="1 12">Endoplasmic reticulum membrane</location>
        <topology evidence="1 12">Multi-pass membrane protein</topology>
    </subcellularLocation>
</comment>
<comment type="similarity">
    <text evidence="3 12">Belongs to the glycosyltransferase 22 family.</text>
</comment>
<evidence type="ECO:0000313" key="14">
    <source>
        <dbReference type="Proteomes" id="UP001338125"/>
    </source>
</evidence>
<dbReference type="InterPro" id="IPR005599">
    <property type="entry name" value="GPI_mannosylTrfase"/>
</dbReference>
<evidence type="ECO:0000256" key="10">
    <source>
        <dbReference type="ARBA" id="ARBA00044721"/>
    </source>
</evidence>
<dbReference type="EMBL" id="JAVFKD010000016">
    <property type="protein sequence ID" value="KAK5987568.1"/>
    <property type="molecule type" value="Genomic_DNA"/>
</dbReference>
<dbReference type="Pfam" id="PF03901">
    <property type="entry name" value="Glyco_transf_22"/>
    <property type="match status" value="1"/>
</dbReference>
<evidence type="ECO:0000256" key="6">
    <source>
        <dbReference type="ARBA" id="ARBA00022692"/>
    </source>
</evidence>